<evidence type="ECO:0000256" key="1">
    <source>
        <dbReference type="SAM" id="Phobius"/>
    </source>
</evidence>
<reference evidence="3" key="1">
    <citation type="journal article" date="2019" name="Int. J. Syst. Evol. Microbiol.">
        <title>The Global Catalogue of Microorganisms (GCM) 10K type strain sequencing project: providing services to taxonomists for standard genome sequencing and annotation.</title>
        <authorList>
            <consortium name="The Broad Institute Genomics Platform"/>
            <consortium name="The Broad Institute Genome Sequencing Center for Infectious Disease"/>
            <person name="Wu L."/>
            <person name="Ma J."/>
        </authorList>
    </citation>
    <scope>NUCLEOTIDE SEQUENCE [LARGE SCALE GENOMIC DNA]</scope>
    <source>
        <strain evidence="3">JCM 14193</strain>
    </source>
</reference>
<dbReference type="Pfam" id="PF22564">
    <property type="entry name" value="HAAS"/>
    <property type="match status" value="1"/>
</dbReference>
<protein>
    <recommendedName>
        <fullName evidence="4">DUF1700 domain-containing protein</fullName>
    </recommendedName>
</protein>
<feature type="transmembrane region" description="Helical" evidence="1">
    <location>
        <begin position="111"/>
        <end position="137"/>
    </location>
</feature>
<keyword evidence="1" id="KW-0812">Transmembrane</keyword>
<dbReference type="Proteomes" id="UP001500740">
    <property type="component" value="Unassembled WGS sequence"/>
</dbReference>
<dbReference type="EMBL" id="BAAACZ010000018">
    <property type="protein sequence ID" value="GAA0466552.1"/>
    <property type="molecule type" value="Genomic_DNA"/>
</dbReference>
<feature type="transmembrane region" description="Helical" evidence="1">
    <location>
        <begin position="143"/>
        <end position="167"/>
    </location>
</feature>
<evidence type="ECO:0008006" key="4">
    <source>
        <dbReference type="Google" id="ProtNLM"/>
    </source>
</evidence>
<proteinExistence type="predicted"/>
<feature type="transmembrane region" description="Helical" evidence="1">
    <location>
        <begin position="85"/>
        <end position="104"/>
    </location>
</feature>
<accession>A0ABP3JXB9</accession>
<evidence type="ECO:0000313" key="3">
    <source>
        <dbReference type="Proteomes" id="UP001500740"/>
    </source>
</evidence>
<organism evidence="2 3">
    <name type="scientific">Alkalibacillus silvisoli</name>
    <dbReference type="NCBI Taxonomy" id="392823"/>
    <lineage>
        <taxon>Bacteria</taxon>
        <taxon>Bacillati</taxon>
        <taxon>Bacillota</taxon>
        <taxon>Bacilli</taxon>
        <taxon>Bacillales</taxon>
        <taxon>Bacillaceae</taxon>
        <taxon>Alkalibacillus</taxon>
    </lineage>
</organism>
<comment type="caution">
    <text evidence="2">The sequence shown here is derived from an EMBL/GenBank/DDBJ whole genome shotgun (WGS) entry which is preliminary data.</text>
</comment>
<keyword evidence="1" id="KW-0472">Membrane</keyword>
<gene>
    <name evidence="2" type="ORF">GCM10008935_23080</name>
</gene>
<keyword evidence="3" id="KW-1185">Reference proteome</keyword>
<dbReference type="RefSeq" id="WP_343783706.1">
    <property type="nucleotide sequence ID" value="NZ_BAAACZ010000018.1"/>
</dbReference>
<evidence type="ECO:0000313" key="2">
    <source>
        <dbReference type="EMBL" id="GAA0466552.1"/>
    </source>
</evidence>
<sequence>MNKQQYLEELRSRLISLSPQEREEILYDYDEHFENGNGDGKSELEIINELGSPSKVANEIMSELQEEPPTLEQPKLQTENRSTNYVRMVLLTIVLIFINLTLVVGPVAAIIGVYFSLFGAAISIGLAPLLGFIQLGLYDVGNFFVLLFSSIFSLSLATLMVLGLIYVGKWIVVGIKKYVNFNIQVVKGER</sequence>
<name>A0ABP3JXB9_9BACI</name>
<keyword evidence="1" id="KW-1133">Transmembrane helix</keyword>